<dbReference type="EMBL" id="CAXDID020000028">
    <property type="protein sequence ID" value="CAL5992089.1"/>
    <property type="molecule type" value="Genomic_DNA"/>
</dbReference>
<organism evidence="2 3">
    <name type="scientific">Hexamita inflata</name>
    <dbReference type="NCBI Taxonomy" id="28002"/>
    <lineage>
        <taxon>Eukaryota</taxon>
        <taxon>Metamonada</taxon>
        <taxon>Diplomonadida</taxon>
        <taxon>Hexamitidae</taxon>
        <taxon>Hexamitinae</taxon>
        <taxon>Hexamita</taxon>
    </lineage>
</organism>
<comment type="caution">
    <text evidence="2">The sequence shown here is derived from an EMBL/GenBank/DDBJ whole genome shotgun (WGS) entry which is preliminary data.</text>
</comment>
<gene>
    <name evidence="2" type="ORF">HINF_LOCUS12411</name>
</gene>
<feature type="transmembrane region" description="Helical" evidence="1">
    <location>
        <begin position="27"/>
        <end position="55"/>
    </location>
</feature>
<evidence type="ECO:0000313" key="2">
    <source>
        <dbReference type="EMBL" id="CAL5992089.1"/>
    </source>
</evidence>
<name>A0ABP1HDT4_9EUKA</name>
<evidence type="ECO:0008006" key="4">
    <source>
        <dbReference type="Google" id="ProtNLM"/>
    </source>
</evidence>
<keyword evidence="1" id="KW-1133">Transmembrane helix</keyword>
<sequence length="459" mass="54321">MQQLEMQQLIDEHHQKLQYNKDRCKRLAFLVSCILLSPIILLIYIISCILDLIVITISSCNNHKLIKKYKSNRKQLFTSRVLERVDAEPGVNSMFFFKPSGLDLFISVNSGQLQIIDNNFSNISSKPSQFLFQPGQSERFCSFLIKKNRLISKVNEAAFEILPSYQSQVFICNQKVYFNVFDFIFVLTDNLELELINQIPDFGYHLQLNDKYTNFEQQYKFDYIGGQMFTVNNKLYIHNNSSKLFQIEGKQLKCVNRKHFSTYYFQFCDKIYAIGKDMIFTVENNLKLKQFDYLQFQHIIFSQGATIVLNDKQYYNQYYFLNMLDGVIKGMKFDQIDLRDIQKAIELGPTGWQLKNEILVQLWGADFPRRMTDYFNNYQSIMLQNSLYKQNTFRLMLSNRKSNLNKLFFKKFTKVEDLFAIIQSKIVEQQQLIVQSIYHVINLQNQLLSGQSNMFYDIQ</sequence>
<accession>A0ABP1HDT4</accession>
<protein>
    <recommendedName>
        <fullName evidence="4">Transmembrane protein</fullName>
    </recommendedName>
</protein>
<reference evidence="2 3" key="1">
    <citation type="submission" date="2024-07" db="EMBL/GenBank/DDBJ databases">
        <authorList>
            <person name="Akdeniz Z."/>
        </authorList>
    </citation>
    <scope>NUCLEOTIDE SEQUENCE [LARGE SCALE GENOMIC DNA]</scope>
</reference>
<keyword evidence="1" id="KW-0812">Transmembrane</keyword>
<evidence type="ECO:0000313" key="3">
    <source>
        <dbReference type="Proteomes" id="UP001642409"/>
    </source>
</evidence>
<keyword evidence="3" id="KW-1185">Reference proteome</keyword>
<evidence type="ECO:0000256" key="1">
    <source>
        <dbReference type="SAM" id="Phobius"/>
    </source>
</evidence>
<dbReference type="Proteomes" id="UP001642409">
    <property type="component" value="Unassembled WGS sequence"/>
</dbReference>
<keyword evidence="1" id="KW-0472">Membrane</keyword>
<proteinExistence type="predicted"/>